<evidence type="ECO:0000313" key="1">
    <source>
        <dbReference type="EMBL" id="KAF6072039.1"/>
    </source>
</evidence>
<reference evidence="1 2" key="1">
    <citation type="submission" date="2020-03" db="EMBL/GenBank/DDBJ databases">
        <title>FDA dAtabase for Regulatory Grade micrObial Sequences (FDA-ARGOS): Supporting development and validation of Infectious Disease Dx tests.</title>
        <authorList>
            <person name="Campos J."/>
            <person name="Goldberg B."/>
            <person name="Tallon L."/>
            <person name="Sadzewicz L."/>
            <person name="Vavikolanu K."/>
            <person name="Mehta A."/>
            <person name="Aluvathingal J."/>
            <person name="Nadendla S."/>
            <person name="Nandy P."/>
            <person name="Geyer C."/>
            <person name="Yan Y."/>
            <person name="Sichtig H."/>
        </authorList>
    </citation>
    <scope>NUCLEOTIDE SEQUENCE [LARGE SCALE GENOMIC DNA]</scope>
    <source>
        <strain evidence="1 2">FDAARGOS_656</strain>
    </source>
</reference>
<dbReference type="AlphaFoldDB" id="A0A8H6C5G2"/>
<comment type="caution">
    <text evidence="1">The sequence shown here is derived from an EMBL/GenBank/DDBJ whole genome shotgun (WGS) entry which is preliminary data.</text>
</comment>
<protein>
    <submittedName>
        <fullName evidence="1">Uncharacterized protein</fullName>
    </submittedName>
</protein>
<dbReference type="Proteomes" id="UP000536275">
    <property type="component" value="Unassembled WGS sequence"/>
</dbReference>
<gene>
    <name evidence="1" type="ORF">FOB64_000781</name>
</gene>
<proteinExistence type="predicted"/>
<dbReference type="EMBL" id="JABWAD010000009">
    <property type="protein sequence ID" value="KAF6072039.1"/>
    <property type="molecule type" value="Genomic_DNA"/>
</dbReference>
<name>A0A8H6C5G2_CANAX</name>
<organism evidence="1 2">
    <name type="scientific">Candida albicans</name>
    <name type="common">Yeast</name>
    <dbReference type="NCBI Taxonomy" id="5476"/>
    <lineage>
        <taxon>Eukaryota</taxon>
        <taxon>Fungi</taxon>
        <taxon>Dikarya</taxon>
        <taxon>Ascomycota</taxon>
        <taxon>Saccharomycotina</taxon>
        <taxon>Pichiomycetes</taxon>
        <taxon>Debaryomycetaceae</taxon>
        <taxon>Candida/Lodderomyces clade</taxon>
        <taxon>Candida</taxon>
    </lineage>
</organism>
<sequence>MFHQSNRQQLRRLLSNIQRATFYWTGFQQQDVETLVSICDEALSKSGKYNESDVELLRRSKNIALIALNNQRWTIAQSIHELGYYISKDETNQYVSSVWGISAYTPDVSVFAAPQLLRLQMFGKKIGFQVLTMNRHFVISLKTPLKHFGTNIYTKNSKRMIDMWPWIN</sequence>
<accession>A0A8H6C5G2</accession>
<evidence type="ECO:0000313" key="2">
    <source>
        <dbReference type="Proteomes" id="UP000536275"/>
    </source>
</evidence>